<protein>
    <recommendedName>
        <fullName evidence="8">FLZ-type domain-containing protein</fullName>
    </recommendedName>
</protein>
<dbReference type="PANTHER" id="PTHR33059:SF84">
    <property type="entry name" value="FCS-LIKE ZINC FINGER 15"/>
    <property type="match status" value="1"/>
</dbReference>
<keyword evidence="4" id="KW-0479">Metal-binding</keyword>
<reference evidence="9 10" key="4">
    <citation type="journal article" date="2011" name="BMC Genomics">
        <title>RNA-Seq improves annotation of protein-coding genes in the cucumber genome.</title>
        <authorList>
            <person name="Li Z."/>
            <person name="Zhang Z."/>
            <person name="Yan P."/>
            <person name="Huang S."/>
            <person name="Fei Z."/>
            <person name="Lin K."/>
        </authorList>
    </citation>
    <scope>NUCLEOTIDE SEQUENCE [LARGE SCALE GENOMIC DNA]</scope>
    <source>
        <strain evidence="10">cv. 9930</strain>
    </source>
</reference>
<keyword evidence="5" id="KW-0862">Zinc</keyword>
<reference evidence="9 10" key="1">
    <citation type="journal article" date="2009" name="Nat. Genet.">
        <title>The genome of the cucumber, Cucumis sativus L.</title>
        <authorList>
            <person name="Huang S."/>
            <person name="Li R."/>
            <person name="Zhang Z."/>
            <person name="Li L."/>
            <person name="Gu X."/>
            <person name="Fan W."/>
            <person name="Lucas W.J."/>
            <person name="Wang X."/>
            <person name="Xie B."/>
            <person name="Ni P."/>
            <person name="Ren Y."/>
            <person name="Zhu H."/>
            <person name="Li J."/>
            <person name="Lin K."/>
            <person name="Jin W."/>
            <person name="Fei Z."/>
            <person name="Li G."/>
            <person name="Staub J."/>
            <person name="Kilian A."/>
            <person name="van der Vossen E.A."/>
            <person name="Wu Y."/>
            <person name="Guo J."/>
            <person name="He J."/>
            <person name="Jia Z."/>
            <person name="Ren Y."/>
            <person name="Tian G."/>
            <person name="Lu Y."/>
            <person name="Ruan J."/>
            <person name="Qian W."/>
            <person name="Wang M."/>
            <person name="Huang Q."/>
            <person name="Li B."/>
            <person name="Xuan Z."/>
            <person name="Cao J."/>
            <person name="Asan"/>
            <person name="Wu Z."/>
            <person name="Zhang J."/>
            <person name="Cai Q."/>
            <person name="Bai Y."/>
            <person name="Zhao B."/>
            <person name="Han Y."/>
            <person name="Li Y."/>
            <person name="Li X."/>
            <person name="Wang S."/>
            <person name="Shi Q."/>
            <person name="Liu S."/>
            <person name="Cho W.K."/>
            <person name="Kim J.Y."/>
            <person name="Xu Y."/>
            <person name="Heller-Uszynska K."/>
            <person name="Miao H."/>
            <person name="Cheng Z."/>
            <person name="Zhang S."/>
            <person name="Wu J."/>
            <person name="Yang Y."/>
            <person name="Kang H."/>
            <person name="Li M."/>
            <person name="Liang H."/>
            <person name="Ren X."/>
            <person name="Shi Z."/>
            <person name="Wen M."/>
            <person name="Jian M."/>
            <person name="Yang H."/>
            <person name="Zhang G."/>
            <person name="Yang Z."/>
            <person name="Chen R."/>
            <person name="Liu S."/>
            <person name="Li J."/>
            <person name="Ma L."/>
            <person name="Liu H."/>
            <person name="Zhou Y."/>
            <person name="Zhao J."/>
            <person name="Fang X."/>
            <person name="Li G."/>
            <person name="Fang L."/>
            <person name="Li Y."/>
            <person name="Liu D."/>
            <person name="Zheng H."/>
            <person name="Zhang Y."/>
            <person name="Qin N."/>
            <person name="Li Z."/>
            <person name="Yang G."/>
            <person name="Yang S."/>
            <person name="Bolund L."/>
            <person name="Kristiansen K."/>
            <person name="Zheng H."/>
            <person name="Li S."/>
            <person name="Zhang X."/>
            <person name="Yang H."/>
            <person name="Wang J."/>
            <person name="Sun R."/>
            <person name="Zhang B."/>
            <person name="Jiang S."/>
            <person name="Wang J."/>
            <person name="Du Y."/>
            <person name="Li S."/>
        </authorList>
    </citation>
    <scope>NUCLEOTIDE SEQUENCE [LARGE SCALE GENOMIC DNA]</scope>
    <source>
        <strain evidence="10">cv. 9930</strain>
    </source>
</reference>
<keyword evidence="10" id="KW-1185">Reference proteome</keyword>
<keyword evidence="5" id="KW-0863">Zinc-finger</keyword>
<gene>
    <name evidence="9" type="ORF">Csa_3G164460</name>
</gene>
<comment type="similarity">
    <text evidence="2">Belongs to the FLZ family.</text>
</comment>
<feature type="region of interest" description="Disordered" evidence="7">
    <location>
        <begin position="116"/>
        <end position="142"/>
    </location>
</feature>
<evidence type="ECO:0000256" key="6">
    <source>
        <dbReference type="PROSITE-ProRule" id="PRU01131"/>
    </source>
</evidence>
<dbReference type="Proteomes" id="UP000029981">
    <property type="component" value="Chromosome 3"/>
</dbReference>
<evidence type="ECO:0000313" key="10">
    <source>
        <dbReference type="Proteomes" id="UP000029981"/>
    </source>
</evidence>
<dbReference type="GO" id="GO:0005737">
    <property type="term" value="C:cytoplasm"/>
    <property type="evidence" value="ECO:0007669"/>
    <property type="project" value="UniProtKB-SubCell"/>
</dbReference>
<evidence type="ECO:0000256" key="3">
    <source>
        <dbReference type="ARBA" id="ARBA00022490"/>
    </source>
</evidence>
<feature type="domain" description="FLZ-type" evidence="8">
    <location>
        <begin position="56"/>
        <end position="100"/>
    </location>
</feature>
<reference evidence="9 10" key="3">
    <citation type="journal article" date="2010" name="BMC Genomics">
        <title>Transcriptome sequencing and comparative analysis of cucumber flowers with different sex types.</title>
        <authorList>
            <person name="Guo S."/>
            <person name="Zheng Y."/>
            <person name="Joung J.G."/>
            <person name="Liu S."/>
            <person name="Zhang Z."/>
            <person name="Crasta O.R."/>
            <person name="Sobral B.W."/>
            <person name="Xu Y."/>
            <person name="Huang S."/>
            <person name="Fei Z."/>
        </authorList>
    </citation>
    <scope>NUCLEOTIDE SEQUENCE [LARGE SCALE GENOMIC DNA]</scope>
    <source>
        <strain evidence="10">cv. 9930</strain>
    </source>
</reference>
<dbReference type="AlphaFoldDB" id="A0A0A0L925"/>
<evidence type="ECO:0000256" key="5">
    <source>
        <dbReference type="ARBA" id="ARBA00022771"/>
    </source>
</evidence>
<dbReference type="KEGG" id="csv:101206584"/>
<accession>A0A0A0L925</accession>
<comment type="subcellular location">
    <subcellularLocation>
        <location evidence="1">Cytoplasm</location>
    </subcellularLocation>
</comment>
<organism evidence="9 10">
    <name type="scientific">Cucumis sativus</name>
    <name type="common">Cucumber</name>
    <dbReference type="NCBI Taxonomy" id="3659"/>
    <lineage>
        <taxon>Eukaryota</taxon>
        <taxon>Viridiplantae</taxon>
        <taxon>Streptophyta</taxon>
        <taxon>Embryophyta</taxon>
        <taxon>Tracheophyta</taxon>
        <taxon>Spermatophyta</taxon>
        <taxon>Magnoliopsida</taxon>
        <taxon>eudicotyledons</taxon>
        <taxon>Gunneridae</taxon>
        <taxon>Pentapetalae</taxon>
        <taxon>rosids</taxon>
        <taxon>fabids</taxon>
        <taxon>Cucurbitales</taxon>
        <taxon>Cucurbitaceae</taxon>
        <taxon>Benincaseae</taxon>
        <taxon>Cucumis</taxon>
    </lineage>
</organism>
<dbReference type="STRING" id="3659.A0A0A0L925"/>
<evidence type="ECO:0000256" key="1">
    <source>
        <dbReference type="ARBA" id="ARBA00004496"/>
    </source>
</evidence>
<dbReference type="OMA" id="EPHSKSH"/>
<evidence type="ECO:0000256" key="2">
    <source>
        <dbReference type="ARBA" id="ARBA00009374"/>
    </source>
</evidence>
<evidence type="ECO:0000256" key="4">
    <source>
        <dbReference type="ARBA" id="ARBA00022723"/>
    </source>
</evidence>
<evidence type="ECO:0000313" key="9">
    <source>
        <dbReference type="EMBL" id="KGN57127.1"/>
    </source>
</evidence>
<dbReference type="Pfam" id="PF04570">
    <property type="entry name" value="zf-FLZ"/>
    <property type="match status" value="1"/>
</dbReference>
<evidence type="ECO:0000259" key="8">
    <source>
        <dbReference type="PROSITE" id="PS51795"/>
    </source>
</evidence>
<dbReference type="InterPro" id="IPR007650">
    <property type="entry name" value="Zf-FLZ_dom"/>
</dbReference>
<dbReference type="GO" id="GO:0008270">
    <property type="term" value="F:zinc ion binding"/>
    <property type="evidence" value="ECO:0007669"/>
    <property type="project" value="UniProtKB-KW"/>
</dbReference>
<evidence type="ECO:0000256" key="7">
    <source>
        <dbReference type="SAM" id="MobiDB-lite"/>
    </source>
</evidence>
<feature type="zinc finger region" description="FLZ-type" evidence="6">
    <location>
        <begin position="56"/>
        <end position="100"/>
    </location>
</feature>
<dbReference type="OrthoDB" id="1926521at2759"/>
<dbReference type="EMBL" id="CM002924">
    <property type="protein sequence ID" value="KGN57127.1"/>
    <property type="molecule type" value="Genomic_DNA"/>
</dbReference>
<sequence length="142" mass="15781">MVGLSVILETRKCDVVTESSRQVIDKATLIMINNNNHNHRHHSLSSSSSSSSKSPRFLERCFLCAQKFLPGKDIYMYQGDKGFCSEDCRCRQIFMDEEETMVDAGNCSFAAAINPQTTATSPSPPPSRLPKPTKNHSTGFAY</sequence>
<name>A0A0A0L925_CUCSA</name>
<keyword evidence="3" id="KW-0963">Cytoplasm</keyword>
<dbReference type="PROSITE" id="PS51795">
    <property type="entry name" value="ZF_FLZ"/>
    <property type="match status" value="1"/>
</dbReference>
<dbReference type="eggNOG" id="ENOG502S3GA">
    <property type="taxonomic scope" value="Eukaryota"/>
</dbReference>
<reference evidence="9 10" key="2">
    <citation type="journal article" date="2009" name="PLoS ONE">
        <title>An integrated genetic and cytogenetic map of the cucumber genome.</title>
        <authorList>
            <person name="Ren Y."/>
            <person name="Zhang Z."/>
            <person name="Liu J."/>
            <person name="Staub J.E."/>
            <person name="Han Y."/>
            <person name="Cheng Z."/>
            <person name="Li X."/>
            <person name="Lu J."/>
            <person name="Miao H."/>
            <person name="Kang H."/>
            <person name="Xie B."/>
            <person name="Gu X."/>
            <person name="Wang X."/>
            <person name="Du Y."/>
            <person name="Jin W."/>
            <person name="Huang S."/>
        </authorList>
    </citation>
    <scope>NUCLEOTIDE SEQUENCE [LARGE SCALE GENOMIC DNA]</scope>
    <source>
        <strain evidence="10">cv. 9930</strain>
    </source>
</reference>
<proteinExistence type="inferred from homology"/>
<dbReference type="Gramene" id="KGN57127">
    <property type="protein sequence ID" value="KGN57127"/>
    <property type="gene ID" value="Csa_3G164460"/>
</dbReference>
<dbReference type="PANTHER" id="PTHR33059">
    <property type="entry name" value="FCS-LIKE ZINC FINGER 5"/>
    <property type="match status" value="1"/>
</dbReference>